<gene>
    <name evidence="2" type="ORF">B0H16DRAFT_185380</name>
</gene>
<dbReference type="Pfam" id="PF07927">
    <property type="entry name" value="HicA_toxin"/>
    <property type="match status" value="1"/>
</dbReference>
<dbReference type="Proteomes" id="UP001215598">
    <property type="component" value="Unassembled WGS sequence"/>
</dbReference>
<feature type="region of interest" description="Disordered" evidence="1">
    <location>
        <begin position="532"/>
        <end position="555"/>
    </location>
</feature>
<dbReference type="PANTHER" id="PTHR40788:SF2">
    <property type="entry name" value="CLR5 DOMAIN-CONTAINING PROTEIN"/>
    <property type="match status" value="1"/>
</dbReference>
<reference evidence="2" key="1">
    <citation type="submission" date="2023-03" db="EMBL/GenBank/DDBJ databases">
        <title>Massive genome expansion in bonnet fungi (Mycena s.s.) driven by repeated elements and novel gene families across ecological guilds.</title>
        <authorList>
            <consortium name="Lawrence Berkeley National Laboratory"/>
            <person name="Harder C.B."/>
            <person name="Miyauchi S."/>
            <person name="Viragh M."/>
            <person name="Kuo A."/>
            <person name="Thoen E."/>
            <person name="Andreopoulos B."/>
            <person name="Lu D."/>
            <person name="Skrede I."/>
            <person name="Drula E."/>
            <person name="Henrissat B."/>
            <person name="Morin E."/>
            <person name="Kohler A."/>
            <person name="Barry K."/>
            <person name="LaButti K."/>
            <person name="Morin E."/>
            <person name="Salamov A."/>
            <person name="Lipzen A."/>
            <person name="Mereny Z."/>
            <person name="Hegedus B."/>
            <person name="Baldrian P."/>
            <person name="Stursova M."/>
            <person name="Weitz H."/>
            <person name="Taylor A."/>
            <person name="Grigoriev I.V."/>
            <person name="Nagy L.G."/>
            <person name="Martin F."/>
            <person name="Kauserud H."/>
        </authorList>
    </citation>
    <scope>NUCLEOTIDE SEQUENCE</scope>
    <source>
        <strain evidence="2">CBHHK182m</strain>
    </source>
</reference>
<feature type="non-terminal residue" evidence="2">
    <location>
        <position position="1"/>
    </location>
</feature>
<dbReference type="InterPro" id="IPR012933">
    <property type="entry name" value="HicA_mRNA_interferase"/>
</dbReference>
<comment type="caution">
    <text evidence="2">The sequence shown here is derived from an EMBL/GenBank/DDBJ whole genome shotgun (WGS) entry which is preliminary data.</text>
</comment>
<organism evidence="2 3">
    <name type="scientific">Mycena metata</name>
    <dbReference type="NCBI Taxonomy" id="1033252"/>
    <lineage>
        <taxon>Eukaryota</taxon>
        <taxon>Fungi</taxon>
        <taxon>Dikarya</taxon>
        <taxon>Basidiomycota</taxon>
        <taxon>Agaricomycotina</taxon>
        <taxon>Agaricomycetes</taxon>
        <taxon>Agaricomycetidae</taxon>
        <taxon>Agaricales</taxon>
        <taxon>Marasmiineae</taxon>
        <taxon>Mycenaceae</taxon>
        <taxon>Mycena</taxon>
    </lineage>
</organism>
<dbReference type="PANTHER" id="PTHR40788">
    <property type="entry name" value="CLR5 DOMAIN-CONTAINING PROTEIN-RELATED"/>
    <property type="match status" value="1"/>
</dbReference>
<proteinExistence type="predicted"/>
<feature type="region of interest" description="Disordered" evidence="1">
    <location>
        <begin position="569"/>
        <end position="601"/>
    </location>
</feature>
<evidence type="ECO:0000313" key="2">
    <source>
        <dbReference type="EMBL" id="KAJ7771463.1"/>
    </source>
</evidence>
<evidence type="ECO:0000313" key="3">
    <source>
        <dbReference type="Proteomes" id="UP001215598"/>
    </source>
</evidence>
<dbReference type="AlphaFoldDB" id="A0AAD7JT23"/>
<protein>
    <submittedName>
        <fullName evidence="2">Uncharacterized protein</fullName>
    </submittedName>
</protein>
<accession>A0AAD7JT23</accession>
<sequence length="720" mass="82078">MSSIHAVRAKKWGANAFVAEWFQNAVTFCQTKEGKKQFEAWLVEQYGKEKAKQTLLDCQKPPRKIHGLPVFGNLRLFNSAAVEFGISNEAMQQYHFFTASLNLCAPPRTTPAPKRRRGETSTEWMARRHDALQRGCKIPDVDWRIARAIAISEFEKSRDTFEMWRTDMSMFLDTIVGRAPTTLILENMETGTPEEHFIRLDLAFTSSLHGVTLSYMTWGHAVDVFEELDRRGLTTTSAIERAYQQDQALMWRLVACLCKISYLAGHLWERTAEVISWCEYYRPYFNRYRNGRGESQIEVNHAYVRHRGRSVTTLDHFILRSIAIDAISDMARPGFFDNLLKCLDNDPSEAAKFSGEAYEELGDVAIAYEFKAQMHDSAFGKRLKRFAEVKDSQCLKDPSFLPNTTFMDPSKISWLNRTSNDWAYARTISRSMGTTWLAITNQMHMQIFFARVIPWPPGSKKDEDPKLYDQAWHAIDMALWDFAKKLDRKGEEGIVASKFGLYNPADPDRPSCMNAMMKQVGAHLSARLRLQSQPQPIPPSTPEKLHTPSTVPTASVSGHAYVSDTQHLRPKEKVKTKGAGVPEVATGGDAGEEEEQEEEQLPDILPKDFKIGKKLLKVFHRILQAPDLPGNHDDQGPRMGQIRWAEFERAMKRIGFEIIQTAGSSVRFDPPAKSAHPITFHRPHPDAILTPIMLRWIGARLKRCYGWTTETFTRAPAEDE</sequence>
<dbReference type="GO" id="GO:0003729">
    <property type="term" value="F:mRNA binding"/>
    <property type="evidence" value="ECO:0007669"/>
    <property type="project" value="InterPro"/>
</dbReference>
<evidence type="ECO:0000256" key="1">
    <source>
        <dbReference type="SAM" id="MobiDB-lite"/>
    </source>
</evidence>
<keyword evidence="3" id="KW-1185">Reference proteome</keyword>
<feature type="compositionally biased region" description="Acidic residues" evidence="1">
    <location>
        <begin position="590"/>
        <end position="601"/>
    </location>
</feature>
<name>A0AAD7JT23_9AGAR</name>
<dbReference type="EMBL" id="JARKIB010000015">
    <property type="protein sequence ID" value="KAJ7771463.1"/>
    <property type="molecule type" value="Genomic_DNA"/>
</dbReference>